<dbReference type="Proteomes" id="UP000219621">
    <property type="component" value="Unassembled WGS sequence"/>
</dbReference>
<evidence type="ECO:0000313" key="2">
    <source>
        <dbReference type="EMBL" id="SOD99962.1"/>
    </source>
</evidence>
<keyword evidence="1" id="KW-0732">Signal</keyword>
<feature type="chain" id="PRO_5012289977" description="Lipoprotein" evidence="1">
    <location>
        <begin position="24"/>
        <end position="185"/>
    </location>
</feature>
<proteinExistence type="predicted"/>
<dbReference type="OrthoDB" id="8443104at2"/>
<evidence type="ECO:0000256" key="1">
    <source>
        <dbReference type="SAM" id="SignalP"/>
    </source>
</evidence>
<protein>
    <recommendedName>
        <fullName evidence="4">Lipoprotein</fullName>
    </recommendedName>
</protein>
<dbReference type="EMBL" id="OCNJ01000010">
    <property type="protein sequence ID" value="SOD99962.1"/>
    <property type="molecule type" value="Genomic_DNA"/>
</dbReference>
<dbReference type="RefSeq" id="WP_097280977.1">
    <property type="nucleotide sequence ID" value="NZ_OCNJ01000010.1"/>
</dbReference>
<dbReference type="PROSITE" id="PS51257">
    <property type="entry name" value="PROKAR_LIPOPROTEIN"/>
    <property type="match status" value="1"/>
</dbReference>
<name>A0A286GWV0_9PROT</name>
<dbReference type="AlphaFoldDB" id="A0A286GWV0"/>
<sequence length="185" mass="19943">MSASPARTVRRLACAALALPVLAACSGLSLEKETPPPCPQVRIDRMTAQAVTFQGEGRDITDMLHKVDLAGYQGDCVYEEDQVVLALVPGFTVEKGPAAGNGTADGSFQYFVAIPSYYPSPAAKEVFGVTFQFPDPVTPRMRVADAPVTLTLPRRPGESLEGLEIYLGLQLTPEQLQYNRQSGVR</sequence>
<organism evidence="2 3">
    <name type="scientific">Caenispirillum bisanense</name>
    <dbReference type="NCBI Taxonomy" id="414052"/>
    <lineage>
        <taxon>Bacteria</taxon>
        <taxon>Pseudomonadati</taxon>
        <taxon>Pseudomonadota</taxon>
        <taxon>Alphaproteobacteria</taxon>
        <taxon>Rhodospirillales</taxon>
        <taxon>Novispirillaceae</taxon>
        <taxon>Caenispirillum</taxon>
    </lineage>
</organism>
<evidence type="ECO:0000313" key="3">
    <source>
        <dbReference type="Proteomes" id="UP000219621"/>
    </source>
</evidence>
<evidence type="ECO:0008006" key="4">
    <source>
        <dbReference type="Google" id="ProtNLM"/>
    </source>
</evidence>
<feature type="signal peptide" evidence="1">
    <location>
        <begin position="1"/>
        <end position="23"/>
    </location>
</feature>
<accession>A0A286GWV0</accession>
<keyword evidence="3" id="KW-1185">Reference proteome</keyword>
<gene>
    <name evidence="2" type="ORF">SAMN05421508_110148</name>
</gene>
<reference evidence="2 3" key="1">
    <citation type="submission" date="2017-09" db="EMBL/GenBank/DDBJ databases">
        <authorList>
            <person name="Ehlers B."/>
            <person name="Leendertz F.H."/>
        </authorList>
    </citation>
    <scope>NUCLEOTIDE SEQUENCE [LARGE SCALE GENOMIC DNA]</scope>
    <source>
        <strain evidence="2 3">USBA 140</strain>
    </source>
</reference>